<sequence length="504" mass="52952">MFKGIASKNLAVTSFLNIPYAAPPVGSLRFRPPQPPAAISGVYDATRMGNSCMQATEPQFFGGANQRNSEDCLNLNVFAPTEAVIAGTLSRLPVVVFIYGGGFNTGYNNMPVFDGVSLINAMPATGKAIVVVPNYRTNAFGFLASSELQAEGSLNAGLLDQAAAFKWVRDNIRRFGGDPARVTAWGQSAGAISIATHMVSGNANRQLFDRAILHSGALLPFAATPATQQAGFNALAAVLGCSAATRPVLDCLRAVPAQTLLGTATRLGIRYLPAVDGKYVTAQPQQLLAQGQVAKIPTILLDNTDEGTLFTATANVTDSASAAAFERANLPHLGGSGFAALQRLYPTESSTPVATASEAYGDAAFRCPERQLARSLTAAGVGVFKGRFNVQRSVFLPGSESFLKPLGVFHSAELPYVWSHAPQLSIGNGDLAVSRTMISAWADFVSGRTPATTAKISWPEFGASQQRLVWQAGGAVAAESLSPDFDSKCDFWDGAAAGFSKFLA</sequence>
<proteinExistence type="inferred from homology"/>
<evidence type="ECO:0000256" key="1">
    <source>
        <dbReference type="ARBA" id="ARBA00005964"/>
    </source>
</evidence>
<evidence type="ECO:0000256" key="2">
    <source>
        <dbReference type="ARBA" id="ARBA00022801"/>
    </source>
</evidence>
<dbReference type="InterPro" id="IPR050654">
    <property type="entry name" value="AChE-related_enzymes"/>
</dbReference>
<keyword evidence="5" id="KW-1185">Reference proteome</keyword>
<dbReference type="InterPro" id="IPR002018">
    <property type="entry name" value="CarbesteraseB"/>
</dbReference>
<dbReference type="PANTHER" id="PTHR43918">
    <property type="entry name" value="ACETYLCHOLINESTERASE"/>
    <property type="match status" value="1"/>
</dbReference>
<protein>
    <recommendedName>
        <fullName evidence="3">Carboxylesterase type B domain-containing protein</fullName>
    </recommendedName>
</protein>
<evidence type="ECO:0000313" key="5">
    <source>
        <dbReference type="Proteomes" id="UP001527925"/>
    </source>
</evidence>
<evidence type="ECO:0000259" key="3">
    <source>
        <dbReference type="Pfam" id="PF00135"/>
    </source>
</evidence>
<dbReference type="EMBL" id="JADGIZ020000031">
    <property type="protein sequence ID" value="KAL2914693.1"/>
    <property type="molecule type" value="Genomic_DNA"/>
</dbReference>
<dbReference type="InterPro" id="IPR029058">
    <property type="entry name" value="AB_hydrolase_fold"/>
</dbReference>
<dbReference type="Gene3D" id="3.40.50.1820">
    <property type="entry name" value="alpha/beta hydrolase"/>
    <property type="match status" value="1"/>
</dbReference>
<organism evidence="4 5">
    <name type="scientific">Polyrhizophydium stewartii</name>
    <dbReference type="NCBI Taxonomy" id="2732419"/>
    <lineage>
        <taxon>Eukaryota</taxon>
        <taxon>Fungi</taxon>
        <taxon>Fungi incertae sedis</taxon>
        <taxon>Chytridiomycota</taxon>
        <taxon>Chytridiomycota incertae sedis</taxon>
        <taxon>Chytridiomycetes</taxon>
        <taxon>Rhizophydiales</taxon>
        <taxon>Rhizophydiales incertae sedis</taxon>
        <taxon>Polyrhizophydium</taxon>
    </lineage>
</organism>
<feature type="domain" description="Carboxylesterase type B" evidence="3">
    <location>
        <begin position="7"/>
        <end position="467"/>
    </location>
</feature>
<dbReference type="Proteomes" id="UP001527925">
    <property type="component" value="Unassembled WGS sequence"/>
</dbReference>
<comment type="similarity">
    <text evidence="1">Belongs to the type-B carboxylesterase/lipase family.</text>
</comment>
<dbReference type="SUPFAM" id="SSF53474">
    <property type="entry name" value="alpha/beta-Hydrolases"/>
    <property type="match status" value="1"/>
</dbReference>
<comment type="caution">
    <text evidence="4">The sequence shown here is derived from an EMBL/GenBank/DDBJ whole genome shotgun (WGS) entry which is preliminary data.</text>
</comment>
<accession>A0ABR4N576</accession>
<gene>
    <name evidence="4" type="ORF">HK105_205833</name>
</gene>
<name>A0ABR4N576_9FUNG</name>
<evidence type="ECO:0000313" key="4">
    <source>
        <dbReference type="EMBL" id="KAL2914693.1"/>
    </source>
</evidence>
<dbReference type="Pfam" id="PF00135">
    <property type="entry name" value="COesterase"/>
    <property type="match status" value="1"/>
</dbReference>
<reference evidence="4 5" key="1">
    <citation type="submission" date="2023-09" db="EMBL/GenBank/DDBJ databases">
        <title>Pangenome analysis of Batrachochytrium dendrobatidis and related Chytrids.</title>
        <authorList>
            <person name="Yacoub M.N."/>
            <person name="Stajich J.E."/>
            <person name="James T.Y."/>
        </authorList>
    </citation>
    <scope>NUCLEOTIDE SEQUENCE [LARGE SCALE GENOMIC DNA]</scope>
    <source>
        <strain evidence="4 5">JEL0888</strain>
    </source>
</reference>
<keyword evidence="2" id="KW-0378">Hydrolase</keyword>
<dbReference type="PANTHER" id="PTHR43918:SF4">
    <property type="entry name" value="CARBOXYLIC ESTER HYDROLASE"/>
    <property type="match status" value="1"/>
</dbReference>